<proteinExistence type="predicted"/>
<feature type="transmembrane region" description="Helical" evidence="1">
    <location>
        <begin position="104"/>
        <end position="126"/>
    </location>
</feature>
<keyword evidence="1" id="KW-0472">Membrane</keyword>
<protein>
    <submittedName>
        <fullName evidence="2">Uncharacterized protein</fullName>
    </submittedName>
</protein>
<reference evidence="2 3" key="1">
    <citation type="submission" date="2014-04" db="EMBL/GenBank/DDBJ databases">
        <title>Evolutionary Origins and Diversification of the Mycorrhizal Mutualists.</title>
        <authorList>
            <consortium name="DOE Joint Genome Institute"/>
            <consortium name="Mycorrhizal Genomics Consortium"/>
            <person name="Kohler A."/>
            <person name="Kuo A."/>
            <person name="Nagy L.G."/>
            <person name="Floudas D."/>
            <person name="Copeland A."/>
            <person name="Barry K.W."/>
            <person name="Cichocki N."/>
            <person name="Veneault-Fourrey C."/>
            <person name="LaButti K."/>
            <person name="Lindquist E.A."/>
            <person name="Lipzen A."/>
            <person name="Lundell T."/>
            <person name="Morin E."/>
            <person name="Murat C."/>
            <person name="Riley R."/>
            <person name="Ohm R."/>
            <person name="Sun H."/>
            <person name="Tunlid A."/>
            <person name="Henrissat B."/>
            <person name="Grigoriev I.V."/>
            <person name="Hibbett D.S."/>
            <person name="Martin F."/>
        </authorList>
    </citation>
    <scope>NUCLEOTIDE SEQUENCE [LARGE SCALE GENOMIC DNA]</scope>
    <source>
        <strain evidence="2 3">Koide BX008</strain>
    </source>
</reference>
<dbReference type="EMBL" id="KN818363">
    <property type="protein sequence ID" value="KIL57632.1"/>
    <property type="molecule type" value="Genomic_DNA"/>
</dbReference>
<dbReference type="Proteomes" id="UP000054549">
    <property type="component" value="Unassembled WGS sequence"/>
</dbReference>
<name>A0A0C2W8W7_AMAMK</name>
<dbReference type="AlphaFoldDB" id="A0A0C2W8W7"/>
<organism evidence="2 3">
    <name type="scientific">Amanita muscaria (strain Koide BX008)</name>
    <dbReference type="NCBI Taxonomy" id="946122"/>
    <lineage>
        <taxon>Eukaryota</taxon>
        <taxon>Fungi</taxon>
        <taxon>Dikarya</taxon>
        <taxon>Basidiomycota</taxon>
        <taxon>Agaricomycotina</taxon>
        <taxon>Agaricomycetes</taxon>
        <taxon>Agaricomycetidae</taxon>
        <taxon>Agaricales</taxon>
        <taxon>Pluteineae</taxon>
        <taxon>Amanitaceae</taxon>
        <taxon>Amanita</taxon>
    </lineage>
</organism>
<evidence type="ECO:0000256" key="1">
    <source>
        <dbReference type="SAM" id="Phobius"/>
    </source>
</evidence>
<evidence type="ECO:0000313" key="3">
    <source>
        <dbReference type="Proteomes" id="UP000054549"/>
    </source>
</evidence>
<dbReference type="InParanoid" id="A0A0C2W8W7"/>
<gene>
    <name evidence="2" type="ORF">M378DRAFT_171573</name>
</gene>
<dbReference type="HOGENOM" id="CLU_1795961_0_0_1"/>
<sequence length="144" mass="15664">MFLVVVWKVFSRRCSSDSTASLERVAKCVREVLQERTTRQETNPLSRSSDGRTCTTNASMFAGSNSPQFNGEPRCYNVGGNYSVDNTTIVLNVLMPNEQSSWKVCDVLLVFLVVVALLVCLVAVQLNSLVGSAQDVGLRAVQGG</sequence>
<keyword evidence="3" id="KW-1185">Reference proteome</keyword>
<accession>A0A0C2W8W7</accession>
<keyword evidence="1" id="KW-0812">Transmembrane</keyword>
<keyword evidence="1" id="KW-1133">Transmembrane helix</keyword>
<evidence type="ECO:0000313" key="2">
    <source>
        <dbReference type="EMBL" id="KIL57632.1"/>
    </source>
</evidence>